<reference evidence="5 6" key="1">
    <citation type="submission" date="2019-07" db="EMBL/GenBank/DDBJ databases">
        <title>Genomics analysis of Aphanomyces spp. identifies a new class of oomycete effector associated with host adaptation.</title>
        <authorList>
            <person name="Gaulin E."/>
        </authorList>
    </citation>
    <scope>NUCLEOTIDE SEQUENCE [LARGE SCALE GENOMIC DNA]</scope>
    <source>
        <strain evidence="5 6">ATCC 201684</strain>
    </source>
</reference>
<gene>
    <name evidence="5" type="ORF">Ae201684_002808</name>
</gene>
<sequence length="597" mass="68925">MEDESDNLISVTLKQSGWNGNVSPVAAMPASELVEMVTWGFAQIRQDKQLQSQEPFKFEYPKGVAQRHRLAASLAEQFKAMGYTGECGYNHLLYPTESDTKRMLLWLIQKLPRVEKEVHDIDVPRIQYRSRMRVSLQKWMDQSSSPQQTTRCRNINRSSILPVSWLENDTNPARRKYIASKQPLITDSKLCQGQTQRSLLEVNALSLSHDTSRYGLFDTTDLDDDKSTLKATLQSAFSTLSIVDRVPSAQSKNQGVFDLSPLNAPLTSTTNNEPLPSAAVASPDATQIDRREDELQAMHAELAQLRDEYTTNETTIHELMATIEARQAIKYNALRELEQETTIRQQTLDMLSDASNNIAKLQSMCAKSSDRLVQLAEEWETHRLPLVQKLDAHESEQLQRQERAAAMVNEMQTYRIEMKQMVETLGQKQEQRELLERKYETMAKGTNRNMYTSRIMDIIKQVHKQKAEIDKIVKDIRSVQKQINISSEKLKRSEAIAEERLFHAAKDETHRPEKKQMYVECYRLFTTVRELFDELITCVAECGKRENQSRDLEIWISQMTHRVNMSNLDRIRHDMAQVQEENQALMQEIQTLTLERP</sequence>
<organism evidence="5 6">
    <name type="scientific">Aphanomyces euteiches</name>
    <dbReference type="NCBI Taxonomy" id="100861"/>
    <lineage>
        <taxon>Eukaryota</taxon>
        <taxon>Sar</taxon>
        <taxon>Stramenopiles</taxon>
        <taxon>Oomycota</taxon>
        <taxon>Saprolegniomycetes</taxon>
        <taxon>Saprolegniales</taxon>
        <taxon>Verrucalvaceae</taxon>
        <taxon>Aphanomyces</taxon>
    </lineage>
</organism>
<dbReference type="Proteomes" id="UP000481153">
    <property type="component" value="Unassembled WGS sequence"/>
</dbReference>
<keyword evidence="2" id="KW-0175">Coiled coil</keyword>
<feature type="domain" description="CCDC22 coiled-coil" evidence="3">
    <location>
        <begin position="278"/>
        <end position="560"/>
    </location>
</feature>
<dbReference type="InterPro" id="IPR008530">
    <property type="entry name" value="CCDC22"/>
</dbReference>
<dbReference type="AlphaFoldDB" id="A0A6G0XPC9"/>
<dbReference type="PANTHER" id="PTHR15668">
    <property type="entry name" value="JM1 PROTEIN"/>
    <property type="match status" value="1"/>
</dbReference>
<dbReference type="InterPro" id="IPR048349">
    <property type="entry name" value="CCDC22_N"/>
</dbReference>
<comment type="caution">
    <text evidence="5">The sequence shown here is derived from an EMBL/GenBank/DDBJ whole genome shotgun (WGS) entry which is preliminary data.</text>
</comment>
<evidence type="ECO:0000313" key="5">
    <source>
        <dbReference type="EMBL" id="KAF0742137.1"/>
    </source>
</evidence>
<evidence type="ECO:0000256" key="1">
    <source>
        <dbReference type="ARBA" id="ARBA00006438"/>
    </source>
</evidence>
<dbReference type="InterPro" id="IPR048348">
    <property type="entry name" value="CCDC22_CC"/>
</dbReference>
<feature type="domain" description="CCDC22 N-terminal" evidence="4">
    <location>
        <begin position="3"/>
        <end position="112"/>
    </location>
</feature>
<proteinExistence type="inferred from homology"/>
<evidence type="ECO:0000256" key="2">
    <source>
        <dbReference type="SAM" id="Coils"/>
    </source>
</evidence>
<feature type="coiled-coil region" evidence="2">
    <location>
        <begin position="568"/>
        <end position="595"/>
    </location>
</feature>
<evidence type="ECO:0000259" key="3">
    <source>
        <dbReference type="Pfam" id="PF05667"/>
    </source>
</evidence>
<evidence type="ECO:0008006" key="7">
    <source>
        <dbReference type="Google" id="ProtNLM"/>
    </source>
</evidence>
<dbReference type="GO" id="GO:0097602">
    <property type="term" value="F:cullin family protein binding"/>
    <property type="evidence" value="ECO:0007669"/>
    <property type="project" value="TreeGrafter"/>
</dbReference>
<accession>A0A6G0XPC9</accession>
<comment type="similarity">
    <text evidence="1">Belongs to the CCDC22 family.</text>
</comment>
<evidence type="ECO:0000259" key="4">
    <source>
        <dbReference type="Pfam" id="PF21674"/>
    </source>
</evidence>
<dbReference type="VEuPathDB" id="FungiDB:AeMF1_004604"/>
<name>A0A6G0XPC9_9STRA</name>
<keyword evidence="6" id="KW-1185">Reference proteome</keyword>
<dbReference type="Pfam" id="PF05667">
    <property type="entry name" value="CCDC22_CC"/>
    <property type="match status" value="1"/>
</dbReference>
<dbReference type="GO" id="GO:2000060">
    <property type="term" value="P:positive regulation of ubiquitin-dependent protein catabolic process"/>
    <property type="evidence" value="ECO:0007669"/>
    <property type="project" value="TreeGrafter"/>
</dbReference>
<evidence type="ECO:0000313" key="6">
    <source>
        <dbReference type="Proteomes" id="UP000481153"/>
    </source>
</evidence>
<protein>
    <recommendedName>
        <fullName evidence="7">Coiled-coil domain-containing protein 22 homolog</fullName>
    </recommendedName>
</protein>
<dbReference type="PANTHER" id="PTHR15668:SF4">
    <property type="entry name" value="COILED-COIL DOMAIN-CONTAINING PROTEIN 22"/>
    <property type="match status" value="1"/>
</dbReference>
<dbReference type="Pfam" id="PF21674">
    <property type="entry name" value="CCDC22_N"/>
    <property type="match status" value="1"/>
</dbReference>
<dbReference type="EMBL" id="VJMJ01000030">
    <property type="protein sequence ID" value="KAF0742137.1"/>
    <property type="molecule type" value="Genomic_DNA"/>
</dbReference>